<feature type="compositionally biased region" description="Basic residues" evidence="1">
    <location>
        <begin position="92"/>
        <end position="106"/>
    </location>
</feature>
<accession>A0A8J2SEL0</accession>
<feature type="region of interest" description="Disordered" evidence="1">
    <location>
        <begin position="92"/>
        <end position="125"/>
    </location>
</feature>
<evidence type="ECO:0000313" key="4">
    <source>
        <dbReference type="Proteomes" id="UP000789595"/>
    </source>
</evidence>
<dbReference type="AlphaFoldDB" id="A0A8J2SEL0"/>
<dbReference type="Pfam" id="PF11947">
    <property type="entry name" value="DUF3464"/>
    <property type="match status" value="1"/>
</dbReference>
<evidence type="ECO:0000256" key="2">
    <source>
        <dbReference type="SAM" id="Phobius"/>
    </source>
</evidence>
<dbReference type="PANTHER" id="PTHR34575">
    <property type="entry name" value="PROTEIN PAM68, CHLOROPLASTIC"/>
    <property type="match status" value="1"/>
</dbReference>
<sequence>SLDQNALKRGIYQPLVVAAVPLRHQYSCRTTTQVSAGESRSNRTYKHLTPQCLCKSSHATYKSCSRDVNMTLRGVLTLLLCAHAAALVTPPRRRQHTLCQAKKKEKKGFDYKPPPKPPAKKALTDDVGVAAATTPEGNSQLLQTLLAEEKDRAQVQTEAMEDLKERDAYVAEKGVEAARVPDAVANRMILRMATFGGVPVFLGIGVFVWFYFQATNEDNVFQPTAVAAATTVPWVLGLLGIGFGALSASWDEEDEGSALGVDEIKLNVGRLVDGVQRSAKDELMREKMDKE</sequence>
<evidence type="ECO:0000313" key="3">
    <source>
        <dbReference type="EMBL" id="CAH0366151.1"/>
    </source>
</evidence>
<feature type="transmembrane region" description="Helical" evidence="2">
    <location>
        <begin position="224"/>
        <end position="246"/>
    </location>
</feature>
<feature type="non-terminal residue" evidence="3">
    <location>
        <position position="1"/>
    </location>
</feature>
<protein>
    <submittedName>
        <fullName evidence="3">Uncharacterized protein</fullName>
    </submittedName>
</protein>
<keyword evidence="2" id="KW-0472">Membrane</keyword>
<name>A0A8J2SEL0_9STRA</name>
<evidence type="ECO:0000256" key="1">
    <source>
        <dbReference type="SAM" id="MobiDB-lite"/>
    </source>
</evidence>
<comment type="caution">
    <text evidence="3">The sequence shown here is derived from an EMBL/GenBank/DDBJ whole genome shotgun (WGS) entry which is preliminary data.</text>
</comment>
<gene>
    <name evidence="3" type="ORF">PECAL_1P26260</name>
</gene>
<dbReference type="Proteomes" id="UP000789595">
    <property type="component" value="Unassembled WGS sequence"/>
</dbReference>
<proteinExistence type="predicted"/>
<dbReference type="InterPro" id="IPR021855">
    <property type="entry name" value="PAM68-like"/>
</dbReference>
<keyword evidence="2" id="KW-0812">Transmembrane</keyword>
<dbReference type="OrthoDB" id="5862at2759"/>
<keyword evidence="2" id="KW-1133">Transmembrane helix</keyword>
<dbReference type="PANTHER" id="PTHR34575:SF1">
    <property type="entry name" value="PROTEIN PAM68, CHLOROPLASTIC"/>
    <property type="match status" value="1"/>
</dbReference>
<feature type="transmembrane region" description="Helical" evidence="2">
    <location>
        <begin position="189"/>
        <end position="212"/>
    </location>
</feature>
<dbReference type="EMBL" id="CAKKNE010000001">
    <property type="protein sequence ID" value="CAH0366151.1"/>
    <property type="molecule type" value="Genomic_DNA"/>
</dbReference>
<keyword evidence="4" id="KW-1185">Reference proteome</keyword>
<reference evidence="3" key="1">
    <citation type="submission" date="2021-11" db="EMBL/GenBank/DDBJ databases">
        <authorList>
            <consortium name="Genoscope - CEA"/>
            <person name="William W."/>
        </authorList>
    </citation>
    <scope>NUCLEOTIDE SEQUENCE</scope>
</reference>
<organism evidence="3 4">
    <name type="scientific">Pelagomonas calceolata</name>
    <dbReference type="NCBI Taxonomy" id="35677"/>
    <lineage>
        <taxon>Eukaryota</taxon>
        <taxon>Sar</taxon>
        <taxon>Stramenopiles</taxon>
        <taxon>Ochrophyta</taxon>
        <taxon>Pelagophyceae</taxon>
        <taxon>Pelagomonadales</taxon>
        <taxon>Pelagomonadaceae</taxon>
        <taxon>Pelagomonas</taxon>
    </lineage>
</organism>